<dbReference type="InterPro" id="IPR032675">
    <property type="entry name" value="LRR_dom_sf"/>
</dbReference>
<proteinExistence type="predicted"/>
<comment type="caution">
    <text evidence="2">The sequence shown here is derived from an EMBL/GenBank/DDBJ whole genome shotgun (WGS) entry which is preliminary data.</text>
</comment>
<dbReference type="OMA" id="CIYLQDL"/>
<dbReference type="SMART" id="SM00367">
    <property type="entry name" value="LRR_CC"/>
    <property type="match status" value="5"/>
</dbReference>
<dbReference type="VEuPathDB" id="AmoebaDB:DDB_G0284561"/>
<dbReference type="EMBL" id="AAFI02000066">
    <property type="protein sequence ID" value="EAL65207.1"/>
    <property type="molecule type" value="Genomic_DNA"/>
</dbReference>
<dbReference type="AlphaFoldDB" id="Q54PH6"/>
<dbReference type="HOGENOM" id="CLU_303374_0_0_1"/>
<feature type="region of interest" description="Disordered" evidence="1">
    <location>
        <begin position="470"/>
        <end position="538"/>
    </location>
</feature>
<sequence>MSKKLSSLSLNSSEVFPIQIEYLKKLKTNFSLSLKQNCLILLSKLITSENSNLNLDILPLDLKQELIHFLLEYRLLYNYNNVNLNGSSGNLNNNINNNNNNNNNKIIFQTEIFQSIADNRIKSLDFSVVKSKISIGDPTKDILKLCTDIKNLDFSNCYNVNDSFLKIIINNLQSSLSSSSSSSSTNISPLLLSKSKSIEFNSNERLSSIETNSSGSDDPNSSGGSASIIIPPTPIPPPIMLSQLTPKKQKRFSLKNKIFSKKKQQDEINNPECNSSSSSNNNNNNCNNSQQQELDQQVQIQQVQNQQQQQNQKKLKQSNEELKSNDVFITPSSPRQNLQRNSSILSNILSSNSQKSPSFNENFGLFFLSLKQCSSVSDKVIRKIIKLSPNIQYLDLTGCKITPKTLLYITTTCTKLKTLNIGNIDFPISPILAQSISKLQSLASLDLSSIPKLTTQLLTTIITYSSSNGIDQPHRATISEPPTPRERNSTNNNNNSNLNQMMNKLQISNSQQQQSQSPPTSPDINSSTTTNSNLSLQHQQQSIQSTIKNINLSPSIQSLASISTASSNLYTPRSVLSFEMFGVFPNTLLTLNLSQTDIDDASLLILARRCIYLQDLDISFCTKITNQGLTDISNYLCTLVSFSAKIIKASYGLVDLIIANFNLIKLDLQYTKLEESHLKEIFSSVNLTNLNHLRLDGTPITDEIFRMIPIRNKNLKVVGLSSCKGISWDIFTILATQFKTLKKLYISHCKMGANSSINISGGSGSSIGHLEKVKLFFSECSELVVLDISFTPLVKDSILQLLIDSGSSDDSSGKVGCSRSLESLFIGGGFHNLSSSILHNLVIECNRIRVFSCIQCYNIKDETISLALDKWLLLEALELTDCISLSTSTITNYITSETSHIHSHLRFIFFSNLINNDNLINNNNNNNNNFNNNNNDNNNENSNNIDENLLLNKVKENSSLEIFEFNREITLENVINQGWLNI</sequence>
<gene>
    <name evidence="2" type="ORF">DDB_G0284561</name>
</gene>
<dbReference type="Proteomes" id="UP000002195">
    <property type="component" value="Unassembled WGS sequence"/>
</dbReference>
<dbReference type="GO" id="GO:0005737">
    <property type="term" value="C:cytoplasm"/>
    <property type="evidence" value="ECO:0000318"/>
    <property type="project" value="GO_Central"/>
</dbReference>
<evidence type="ECO:0000313" key="3">
    <source>
        <dbReference type="Proteomes" id="UP000002195"/>
    </source>
</evidence>
<evidence type="ECO:0000256" key="1">
    <source>
        <dbReference type="SAM" id="MobiDB-lite"/>
    </source>
</evidence>
<dbReference type="GlyGen" id="Q54PH6">
    <property type="glycosylation" value="2 sites"/>
</dbReference>
<protein>
    <recommendedName>
        <fullName evidence="4">RNI-like protein</fullName>
    </recommendedName>
</protein>
<dbReference type="RefSeq" id="XP_638556.1">
    <property type="nucleotide sequence ID" value="XM_633464.1"/>
</dbReference>
<dbReference type="Pfam" id="PF13516">
    <property type="entry name" value="LRR_6"/>
    <property type="match status" value="2"/>
</dbReference>
<feature type="compositionally biased region" description="Low complexity" evidence="1">
    <location>
        <begin position="489"/>
        <end position="538"/>
    </location>
</feature>
<dbReference type="KEGG" id="ddi:DDB_G0284561"/>
<feature type="region of interest" description="Disordered" evidence="1">
    <location>
        <begin position="208"/>
        <end position="240"/>
    </location>
</feature>
<dbReference type="PaxDb" id="44689-DDB0218617"/>
<dbReference type="FunFam" id="3.80.10.10:FF:002787">
    <property type="entry name" value="Uncharacterized protein"/>
    <property type="match status" value="1"/>
</dbReference>
<keyword evidence="3" id="KW-1185">Reference proteome</keyword>
<organism evidence="2 3">
    <name type="scientific">Dictyostelium discoideum</name>
    <name type="common">Social amoeba</name>
    <dbReference type="NCBI Taxonomy" id="44689"/>
    <lineage>
        <taxon>Eukaryota</taxon>
        <taxon>Amoebozoa</taxon>
        <taxon>Evosea</taxon>
        <taxon>Eumycetozoa</taxon>
        <taxon>Dictyostelia</taxon>
        <taxon>Dictyosteliales</taxon>
        <taxon>Dictyosteliaceae</taxon>
        <taxon>Dictyostelium</taxon>
    </lineage>
</organism>
<dbReference type="dictyBase" id="DDB_G0284561"/>
<dbReference type="FunFam" id="3.80.10.10:FF:002782">
    <property type="entry name" value="Uncharacterized protein"/>
    <property type="match status" value="1"/>
</dbReference>
<evidence type="ECO:0000313" key="2">
    <source>
        <dbReference type="EMBL" id="EAL65207.1"/>
    </source>
</evidence>
<dbReference type="Gene3D" id="3.80.10.10">
    <property type="entry name" value="Ribonuclease Inhibitor"/>
    <property type="match status" value="3"/>
</dbReference>
<evidence type="ECO:0008006" key="4">
    <source>
        <dbReference type="Google" id="ProtNLM"/>
    </source>
</evidence>
<feature type="region of interest" description="Disordered" evidence="1">
    <location>
        <begin position="258"/>
        <end position="338"/>
    </location>
</feature>
<name>Q54PH6_DICDI</name>
<feature type="compositionally biased region" description="Low complexity" evidence="1">
    <location>
        <begin position="212"/>
        <end position="230"/>
    </location>
</feature>
<accession>Q54PH6</accession>
<dbReference type="SUPFAM" id="SSF52047">
    <property type="entry name" value="RNI-like"/>
    <property type="match status" value="1"/>
</dbReference>
<dbReference type="PANTHER" id="PTHR13318:SF95">
    <property type="entry name" value="F-BOX PROTEIN YLR352W"/>
    <property type="match status" value="1"/>
</dbReference>
<dbReference type="InParanoid" id="Q54PH6"/>
<dbReference type="eggNOG" id="ENOG502RC30">
    <property type="taxonomic scope" value="Eukaryota"/>
</dbReference>
<dbReference type="PANTHER" id="PTHR13318">
    <property type="entry name" value="PARTNER OF PAIRED, ISOFORM B-RELATED"/>
    <property type="match status" value="1"/>
</dbReference>
<reference evidence="2 3" key="1">
    <citation type="journal article" date="2005" name="Nature">
        <title>The genome of the social amoeba Dictyostelium discoideum.</title>
        <authorList>
            <consortium name="The Dictyostelium discoideum Sequencing Consortium"/>
            <person name="Eichinger L."/>
            <person name="Pachebat J.A."/>
            <person name="Glockner G."/>
            <person name="Rajandream M.A."/>
            <person name="Sucgang R."/>
            <person name="Berriman M."/>
            <person name="Song J."/>
            <person name="Olsen R."/>
            <person name="Szafranski K."/>
            <person name="Xu Q."/>
            <person name="Tunggal B."/>
            <person name="Kummerfeld S."/>
            <person name="Madera M."/>
            <person name="Konfortov B.A."/>
            <person name="Rivero F."/>
            <person name="Bankier A.T."/>
            <person name="Lehmann R."/>
            <person name="Hamlin N."/>
            <person name="Davies R."/>
            <person name="Gaudet P."/>
            <person name="Fey P."/>
            <person name="Pilcher K."/>
            <person name="Chen G."/>
            <person name="Saunders D."/>
            <person name="Sodergren E."/>
            <person name="Davis P."/>
            <person name="Kerhornou A."/>
            <person name="Nie X."/>
            <person name="Hall N."/>
            <person name="Anjard C."/>
            <person name="Hemphill L."/>
            <person name="Bason N."/>
            <person name="Farbrother P."/>
            <person name="Desany B."/>
            <person name="Just E."/>
            <person name="Morio T."/>
            <person name="Rost R."/>
            <person name="Churcher C."/>
            <person name="Cooper J."/>
            <person name="Haydock S."/>
            <person name="van Driessche N."/>
            <person name="Cronin A."/>
            <person name="Goodhead I."/>
            <person name="Muzny D."/>
            <person name="Mourier T."/>
            <person name="Pain A."/>
            <person name="Lu M."/>
            <person name="Harper D."/>
            <person name="Lindsay R."/>
            <person name="Hauser H."/>
            <person name="James K."/>
            <person name="Quiles M."/>
            <person name="Madan Babu M."/>
            <person name="Saito T."/>
            <person name="Buchrieser C."/>
            <person name="Wardroper A."/>
            <person name="Felder M."/>
            <person name="Thangavelu M."/>
            <person name="Johnson D."/>
            <person name="Knights A."/>
            <person name="Loulseged H."/>
            <person name="Mungall K."/>
            <person name="Oliver K."/>
            <person name="Price C."/>
            <person name="Quail M.A."/>
            <person name="Urushihara H."/>
            <person name="Hernandez J."/>
            <person name="Rabbinowitsch E."/>
            <person name="Steffen D."/>
            <person name="Sanders M."/>
            <person name="Ma J."/>
            <person name="Kohara Y."/>
            <person name="Sharp S."/>
            <person name="Simmonds M."/>
            <person name="Spiegler S."/>
            <person name="Tivey A."/>
            <person name="Sugano S."/>
            <person name="White B."/>
            <person name="Walker D."/>
            <person name="Woodward J."/>
            <person name="Winckler T."/>
            <person name="Tanaka Y."/>
            <person name="Shaulsky G."/>
            <person name="Schleicher M."/>
            <person name="Weinstock G."/>
            <person name="Rosenthal A."/>
            <person name="Cox E.C."/>
            <person name="Chisholm R.L."/>
            <person name="Gibbs R."/>
            <person name="Loomis W.F."/>
            <person name="Platzer M."/>
            <person name="Kay R.R."/>
            <person name="Williams J."/>
            <person name="Dear P.H."/>
            <person name="Noegel A.A."/>
            <person name="Barrell B."/>
            <person name="Kuspa A."/>
        </authorList>
    </citation>
    <scope>NUCLEOTIDE SEQUENCE [LARGE SCALE GENOMIC DNA]</scope>
    <source>
        <strain evidence="2 3">AX4</strain>
    </source>
</reference>
<dbReference type="InterPro" id="IPR001611">
    <property type="entry name" value="Leu-rich_rpt"/>
</dbReference>
<dbReference type="FunCoup" id="Q54PH6">
    <property type="interactions" value="609"/>
</dbReference>
<dbReference type="GeneID" id="8624649"/>
<dbReference type="InterPro" id="IPR006553">
    <property type="entry name" value="Leu-rich_rpt_Cys-con_subtyp"/>
</dbReference>
<feature type="compositionally biased region" description="Low complexity" evidence="1">
    <location>
        <begin position="273"/>
        <end position="312"/>
    </location>
</feature>